<sequence length="107" mass="12317">MQWRRTSWMLEVKWKGFAGGCRGFVRCSSCGILLVVLEDLLMPLFSETLKRNSSFLGRQSTQPPLPILPDGRSTCFRCIDDSHSSYLAYMRRRNEQQRGSDRICPPS</sequence>
<protein>
    <submittedName>
        <fullName evidence="1">Uncharacterized protein</fullName>
    </submittedName>
</protein>
<gene>
    <name evidence="1" type="ORF">SCHPADRAFT_898472</name>
</gene>
<dbReference type="InParanoid" id="A0A0H2S6S7"/>
<evidence type="ECO:0000313" key="1">
    <source>
        <dbReference type="EMBL" id="KLO19902.1"/>
    </source>
</evidence>
<dbReference type="AlphaFoldDB" id="A0A0H2S6S7"/>
<dbReference type="Proteomes" id="UP000053477">
    <property type="component" value="Unassembled WGS sequence"/>
</dbReference>
<proteinExistence type="predicted"/>
<name>A0A0H2S6S7_9AGAM</name>
<dbReference type="EMBL" id="KQ085884">
    <property type="protein sequence ID" value="KLO19902.1"/>
    <property type="molecule type" value="Genomic_DNA"/>
</dbReference>
<evidence type="ECO:0000313" key="2">
    <source>
        <dbReference type="Proteomes" id="UP000053477"/>
    </source>
</evidence>
<keyword evidence="2" id="KW-1185">Reference proteome</keyword>
<accession>A0A0H2S6S7</accession>
<reference evidence="1 2" key="1">
    <citation type="submission" date="2015-04" db="EMBL/GenBank/DDBJ databases">
        <title>Complete genome sequence of Schizopora paradoxa KUC8140, a cosmopolitan wood degrader in East Asia.</title>
        <authorList>
            <consortium name="DOE Joint Genome Institute"/>
            <person name="Min B."/>
            <person name="Park H."/>
            <person name="Jang Y."/>
            <person name="Kim J.-J."/>
            <person name="Kim K.H."/>
            <person name="Pangilinan J."/>
            <person name="Lipzen A."/>
            <person name="Riley R."/>
            <person name="Grigoriev I.V."/>
            <person name="Spatafora J.W."/>
            <person name="Choi I.-G."/>
        </authorList>
    </citation>
    <scope>NUCLEOTIDE SEQUENCE [LARGE SCALE GENOMIC DNA]</scope>
    <source>
        <strain evidence="1 2">KUC8140</strain>
    </source>
</reference>
<organism evidence="1 2">
    <name type="scientific">Schizopora paradoxa</name>
    <dbReference type="NCBI Taxonomy" id="27342"/>
    <lineage>
        <taxon>Eukaryota</taxon>
        <taxon>Fungi</taxon>
        <taxon>Dikarya</taxon>
        <taxon>Basidiomycota</taxon>
        <taxon>Agaricomycotina</taxon>
        <taxon>Agaricomycetes</taxon>
        <taxon>Hymenochaetales</taxon>
        <taxon>Schizoporaceae</taxon>
        <taxon>Schizopora</taxon>
    </lineage>
</organism>